<sequence length="220" mass="23835">MSASPIRIAIVNDYEIVVEGVAAVLAPYRDRIEVVELDSRMPVISDIDVLLYDTFGQVQGDTVDLDQLIFGNGSARVVIFTWNVQRELIDRALAHGAAGYLSKSISAEDLVKGIEAVHAGEVVVVPVEDGTEGGQLNTAWPGVDHGLSAREAEVIALITQGLSNQEIADRCYLSINSVKTYVRTAYRKMGVTRRSQAVLWGIAHGLSPDRSRTIDPSSTD</sequence>
<dbReference type="GO" id="GO:0006355">
    <property type="term" value="P:regulation of DNA-templated transcription"/>
    <property type="evidence" value="ECO:0007669"/>
    <property type="project" value="InterPro"/>
</dbReference>
<keyword evidence="1" id="KW-0238">DNA-binding</keyword>
<dbReference type="InterPro" id="IPR001789">
    <property type="entry name" value="Sig_transdc_resp-reg_receiver"/>
</dbReference>
<protein>
    <submittedName>
        <fullName evidence="5">Two component transcriptional regulator, LuxR family</fullName>
    </submittedName>
</protein>
<dbReference type="EMBL" id="FNIC01000009">
    <property type="protein sequence ID" value="SDO50331.1"/>
    <property type="molecule type" value="Genomic_DNA"/>
</dbReference>
<dbReference type="GO" id="GO:0000160">
    <property type="term" value="P:phosphorelay signal transduction system"/>
    <property type="evidence" value="ECO:0007669"/>
    <property type="project" value="InterPro"/>
</dbReference>
<dbReference type="InterPro" id="IPR016032">
    <property type="entry name" value="Sig_transdc_resp-reg_C-effctor"/>
</dbReference>
<evidence type="ECO:0000313" key="5">
    <source>
        <dbReference type="EMBL" id="SDO50331.1"/>
    </source>
</evidence>
<dbReference type="PROSITE" id="PS50043">
    <property type="entry name" value="HTH_LUXR_2"/>
    <property type="match status" value="1"/>
</dbReference>
<dbReference type="InterPro" id="IPR011006">
    <property type="entry name" value="CheY-like_superfamily"/>
</dbReference>
<dbReference type="Gene3D" id="3.40.50.2300">
    <property type="match status" value="1"/>
</dbReference>
<dbReference type="CDD" id="cd06170">
    <property type="entry name" value="LuxR_C_like"/>
    <property type="match status" value="1"/>
</dbReference>
<dbReference type="InterPro" id="IPR036388">
    <property type="entry name" value="WH-like_DNA-bd_sf"/>
</dbReference>
<dbReference type="InterPro" id="IPR051015">
    <property type="entry name" value="EvgA-like"/>
</dbReference>
<dbReference type="Pfam" id="PF00196">
    <property type="entry name" value="GerE"/>
    <property type="match status" value="1"/>
</dbReference>
<evidence type="ECO:0000259" key="4">
    <source>
        <dbReference type="PROSITE" id="PS50110"/>
    </source>
</evidence>
<dbReference type="PANTHER" id="PTHR45566:SF2">
    <property type="entry name" value="NARL SUBFAMILY"/>
    <property type="match status" value="1"/>
</dbReference>
<dbReference type="GO" id="GO:0003677">
    <property type="term" value="F:DNA binding"/>
    <property type="evidence" value="ECO:0007669"/>
    <property type="project" value="UniProtKB-KW"/>
</dbReference>
<dbReference type="Proteomes" id="UP000199004">
    <property type="component" value="Unassembled WGS sequence"/>
</dbReference>
<organism evidence="5 6">
    <name type="scientific">Nocardioides szechwanensis</name>
    <dbReference type="NCBI Taxonomy" id="1005944"/>
    <lineage>
        <taxon>Bacteria</taxon>
        <taxon>Bacillati</taxon>
        <taxon>Actinomycetota</taxon>
        <taxon>Actinomycetes</taxon>
        <taxon>Propionibacteriales</taxon>
        <taxon>Nocardioidaceae</taxon>
        <taxon>Nocardioides</taxon>
    </lineage>
</organism>
<feature type="domain" description="HTH luxR-type" evidence="3">
    <location>
        <begin position="144"/>
        <end position="205"/>
    </location>
</feature>
<dbReference type="STRING" id="1005944.SAMN05192576_4140"/>
<feature type="domain" description="Response regulatory" evidence="4">
    <location>
        <begin position="1"/>
        <end position="118"/>
    </location>
</feature>
<dbReference type="PROSITE" id="PS50110">
    <property type="entry name" value="RESPONSE_REGULATORY"/>
    <property type="match status" value="1"/>
</dbReference>
<keyword evidence="2" id="KW-0597">Phosphoprotein</keyword>
<evidence type="ECO:0000313" key="6">
    <source>
        <dbReference type="Proteomes" id="UP000199004"/>
    </source>
</evidence>
<evidence type="ECO:0000256" key="1">
    <source>
        <dbReference type="ARBA" id="ARBA00023125"/>
    </source>
</evidence>
<dbReference type="SMART" id="SM00421">
    <property type="entry name" value="HTH_LUXR"/>
    <property type="match status" value="1"/>
</dbReference>
<dbReference type="AlphaFoldDB" id="A0A1H0K3T9"/>
<accession>A0A1H0K3T9</accession>
<feature type="modified residue" description="4-aspartylphosphate" evidence="2">
    <location>
        <position position="38"/>
    </location>
</feature>
<dbReference type="Gene3D" id="1.10.10.10">
    <property type="entry name" value="Winged helix-like DNA-binding domain superfamily/Winged helix DNA-binding domain"/>
    <property type="match status" value="1"/>
</dbReference>
<keyword evidence="6" id="KW-1185">Reference proteome</keyword>
<proteinExistence type="predicted"/>
<dbReference type="PANTHER" id="PTHR45566">
    <property type="entry name" value="HTH-TYPE TRANSCRIPTIONAL REGULATOR YHJB-RELATED"/>
    <property type="match status" value="1"/>
</dbReference>
<dbReference type="SUPFAM" id="SSF52172">
    <property type="entry name" value="CheY-like"/>
    <property type="match status" value="1"/>
</dbReference>
<dbReference type="RefSeq" id="WP_091026702.1">
    <property type="nucleotide sequence ID" value="NZ_BKAE01000014.1"/>
</dbReference>
<dbReference type="InterPro" id="IPR000792">
    <property type="entry name" value="Tscrpt_reg_LuxR_C"/>
</dbReference>
<name>A0A1H0K3T9_9ACTN</name>
<gene>
    <name evidence="5" type="ORF">SAMN05192576_4140</name>
</gene>
<evidence type="ECO:0000256" key="2">
    <source>
        <dbReference type="PROSITE-ProRule" id="PRU00169"/>
    </source>
</evidence>
<evidence type="ECO:0000259" key="3">
    <source>
        <dbReference type="PROSITE" id="PS50043"/>
    </source>
</evidence>
<dbReference type="OrthoDB" id="9816529at2"/>
<dbReference type="SUPFAM" id="SSF46894">
    <property type="entry name" value="C-terminal effector domain of the bipartite response regulators"/>
    <property type="match status" value="1"/>
</dbReference>
<reference evidence="5 6" key="1">
    <citation type="submission" date="2016-10" db="EMBL/GenBank/DDBJ databases">
        <authorList>
            <person name="de Groot N.N."/>
        </authorList>
    </citation>
    <scope>NUCLEOTIDE SEQUENCE [LARGE SCALE GENOMIC DNA]</scope>
    <source>
        <strain evidence="5 6">CGMCC 1.11147</strain>
    </source>
</reference>
<dbReference type="PRINTS" id="PR00038">
    <property type="entry name" value="HTHLUXR"/>
</dbReference>